<organism evidence="2 3">
    <name type="scientific">Apostasia shenzhenica</name>
    <dbReference type="NCBI Taxonomy" id="1088818"/>
    <lineage>
        <taxon>Eukaryota</taxon>
        <taxon>Viridiplantae</taxon>
        <taxon>Streptophyta</taxon>
        <taxon>Embryophyta</taxon>
        <taxon>Tracheophyta</taxon>
        <taxon>Spermatophyta</taxon>
        <taxon>Magnoliopsida</taxon>
        <taxon>Liliopsida</taxon>
        <taxon>Asparagales</taxon>
        <taxon>Orchidaceae</taxon>
        <taxon>Apostasioideae</taxon>
        <taxon>Apostasia</taxon>
    </lineage>
</organism>
<protein>
    <submittedName>
        <fullName evidence="2">Uncharacterized protein</fullName>
    </submittedName>
</protein>
<proteinExistence type="predicted"/>
<name>A0A2I0ATL7_9ASPA</name>
<feature type="transmembrane region" description="Helical" evidence="1">
    <location>
        <begin position="38"/>
        <end position="61"/>
    </location>
</feature>
<keyword evidence="1" id="KW-1133">Transmembrane helix</keyword>
<evidence type="ECO:0000313" key="3">
    <source>
        <dbReference type="Proteomes" id="UP000236161"/>
    </source>
</evidence>
<feature type="transmembrane region" description="Helical" evidence="1">
    <location>
        <begin position="6"/>
        <end position="26"/>
    </location>
</feature>
<sequence length="65" mass="7351">MDVDPGTRYLFFFTVVLSFPLLDLGFASKKARISCFSLFLALFAVLIHSFVKMFCVLVALVCFSF</sequence>
<accession>A0A2I0ATL7</accession>
<gene>
    <name evidence="2" type="ORF">AXF42_Ash000981</name>
</gene>
<reference evidence="2 3" key="1">
    <citation type="journal article" date="2017" name="Nature">
        <title>The Apostasia genome and the evolution of orchids.</title>
        <authorList>
            <person name="Zhang G.Q."/>
            <person name="Liu K.W."/>
            <person name="Li Z."/>
            <person name="Lohaus R."/>
            <person name="Hsiao Y.Y."/>
            <person name="Niu S.C."/>
            <person name="Wang J.Y."/>
            <person name="Lin Y.C."/>
            <person name="Xu Q."/>
            <person name="Chen L.J."/>
            <person name="Yoshida K."/>
            <person name="Fujiwara S."/>
            <person name="Wang Z.W."/>
            <person name="Zhang Y.Q."/>
            <person name="Mitsuda N."/>
            <person name="Wang M."/>
            <person name="Liu G.H."/>
            <person name="Pecoraro L."/>
            <person name="Huang H.X."/>
            <person name="Xiao X.J."/>
            <person name="Lin M."/>
            <person name="Wu X.Y."/>
            <person name="Wu W.L."/>
            <person name="Chen Y.Y."/>
            <person name="Chang S.B."/>
            <person name="Sakamoto S."/>
            <person name="Ohme-Takagi M."/>
            <person name="Yagi M."/>
            <person name="Zeng S.J."/>
            <person name="Shen C.Y."/>
            <person name="Yeh C.M."/>
            <person name="Luo Y.B."/>
            <person name="Tsai W.C."/>
            <person name="Van de Peer Y."/>
            <person name="Liu Z.J."/>
        </authorList>
    </citation>
    <scope>NUCLEOTIDE SEQUENCE [LARGE SCALE GENOMIC DNA]</scope>
    <source>
        <strain evidence="3">cv. Shenzhen</strain>
        <tissue evidence="2">Stem</tissue>
    </source>
</reference>
<evidence type="ECO:0000313" key="2">
    <source>
        <dbReference type="EMBL" id="PKA58888.1"/>
    </source>
</evidence>
<keyword evidence="3" id="KW-1185">Reference proteome</keyword>
<keyword evidence="1" id="KW-0472">Membrane</keyword>
<dbReference type="Proteomes" id="UP000236161">
    <property type="component" value="Unassembled WGS sequence"/>
</dbReference>
<dbReference type="AlphaFoldDB" id="A0A2I0ATL7"/>
<dbReference type="EMBL" id="KZ451950">
    <property type="protein sequence ID" value="PKA58888.1"/>
    <property type="molecule type" value="Genomic_DNA"/>
</dbReference>
<evidence type="ECO:0000256" key="1">
    <source>
        <dbReference type="SAM" id="Phobius"/>
    </source>
</evidence>
<keyword evidence="1" id="KW-0812">Transmembrane</keyword>